<name>A0A225VKX6_9STRA</name>
<protein>
    <recommendedName>
        <fullName evidence="2">Retrotransposon gag domain-containing protein</fullName>
    </recommendedName>
</protein>
<dbReference type="Proteomes" id="UP000198211">
    <property type="component" value="Unassembled WGS sequence"/>
</dbReference>
<gene>
    <name evidence="3" type="ORF">PHMEG_00022383</name>
</gene>
<evidence type="ECO:0000313" key="3">
    <source>
        <dbReference type="EMBL" id="OWZ05518.1"/>
    </source>
</evidence>
<feature type="domain" description="Retrotransposon gag" evidence="2">
    <location>
        <begin position="26"/>
        <end position="91"/>
    </location>
</feature>
<evidence type="ECO:0000256" key="1">
    <source>
        <dbReference type="SAM" id="MobiDB-lite"/>
    </source>
</evidence>
<dbReference type="OrthoDB" id="5563411at2759"/>
<dbReference type="Gene3D" id="2.40.70.10">
    <property type="entry name" value="Acid Proteases"/>
    <property type="match status" value="1"/>
</dbReference>
<proteinExistence type="predicted"/>
<dbReference type="InterPro" id="IPR005162">
    <property type="entry name" value="Retrotrans_gag_dom"/>
</dbReference>
<dbReference type="EMBL" id="NBNE01004390">
    <property type="protein sequence ID" value="OWZ05518.1"/>
    <property type="molecule type" value="Genomic_DNA"/>
</dbReference>
<evidence type="ECO:0000313" key="4">
    <source>
        <dbReference type="Proteomes" id="UP000198211"/>
    </source>
</evidence>
<dbReference type="Pfam" id="PF03732">
    <property type="entry name" value="Retrotrans_gag"/>
    <property type="match status" value="1"/>
</dbReference>
<dbReference type="InterPro" id="IPR021109">
    <property type="entry name" value="Peptidase_aspartic_dom_sf"/>
</dbReference>
<feature type="region of interest" description="Disordered" evidence="1">
    <location>
        <begin position="130"/>
        <end position="156"/>
    </location>
</feature>
<accession>A0A225VKX6</accession>
<reference evidence="4" key="1">
    <citation type="submission" date="2017-03" db="EMBL/GenBank/DDBJ databases">
        <title>Phytopthora megakarya and P. palmivora, two closely related causual agents of cacao black pod achieved similar genome size and gene model numbers by different mechanisms.</title>
        <authorList>
            <person name="Ali S."/>
            <person name="Shao J."/>
            <person name="Larry D.J."/>
            <person name="Kronmiller B."/>
            <person name="Shen D."/>
            <person name="Strem M.D."/>
            <person name="Melnick R.L."/>
            <person name="Guiltinan M.J."/>
            <person name="Tyler B.M."/>
            <person name="Meinhardt L.W."/>
            <person name="Bailey B.A."/>
        </authorList>
    </citation>
    <scope>NUCLEOTIDE SEQUENCE [LARGE SCALE GENOMIC DNA]</scope>
    <source>
        <strain evidence="4">zdho120</strain>
    </source>
</reference>
<dbReference type="AlphaFoldDB" id="A0A225VKX6"/>
<comment type="caution">
    <text evidence="3">The sequence shown here is derived from an EMBL/GenBank/DDBJ whole genome shotgun (WGS) entry which is preliminary data.</text>
</comment>
<keyword evidence="4" id="KW-1185">Reference proteome</keyword>
<feature type="compositionally biased region" description="Polar residues" evidence="1">
    <location>
        <begin position="139"/>
        <end position="151"/>
    </location>
</feature>
<sequence>MQATIHGHQDLYDKLENRTSDFVTTISSSLDKSVRNWYRAFSSDCEAAPTPKTWELFKLKLRERFRPKDFEYNLCERLFQLKQRGTIHEYNGLRAETAKKVKELSPRFLHEVIEIATNFEFAHYGGQSTKVDTGPATLKPSTRSKPTLRNPKNSRDEWTKTATYHNCGQLGHIKPQCKATKETNHYISGSFYAILEVSAWASKRSEPRGAVSIFVDNGSSRNGVTEELVNRLQLDIIKDPNDLMTVTLGYNQTEQRPKRTVEMKLQIPDFPETRETFTVMPVPEGKDVMLEMKWLR</sequence>
<evidence type="ECO:0000259" key="2">
    <source>
        <dbReference type="Pfam" id="PF03732"/>
    </source>
</evidence>
<organism evidence="3 4">
    <name type="scientific">Phytophthora megakarya</name>
    <dbReference type="NCBI Taxonomy" id="4795"/>
    <lineage>
        <taxon>Eukaryota</taxon>
        <taxon>Sar</taxon>
        <taxon>Stramenopiles</taxon>
        <taxon>Oomycota</taxon>
        <taxon>Peronosporomycetes</taxon>
        <taxon>Peronosporales</taxon>
        <taxon>Peronosporaceae</taxon>
        <taxon>Phytophthora</taxon>
    </lineage>
</organism>